<dbReference type="Proteomes" id="UP000002039">
    <property type="component" value="Unassembled WGS sequence"/>
</dbReference>
<gene>
    <name evidence="2" type="ORF">BDCG_16856</name>
</gene>
<feature type="compositionally biased region" description="Basic and acidic residues" evidence="1">
    <location>
        <begin position="48"/>
        <end position="65"/>
    </location>
</feature>
<keyword evidence="3" id="KW-1185">Reference proteome</keyword>
<sequence length="145" mass="16953">MSDTPVTSEFSSRLRITHFTRQLIDRMITHYEKASDLQDKAEISFHQSMEFDDKTTEELQNKEKQSQSQHSSAESMTAAEITQHLTTSAQRDITRNELWKYQKEVKYALNIKSVTTFNDSNYEAWHVDMLTDAEVIDETDILLRT</sequence>
<evidence type="ECO:0000313" key="2">
    <source>
        <dbReference type="EMBL" id="OAT01023.1"/>
    </source>
</evidence>
<accession>A0ABX2VW78</accession>
<feature type="region of interest" description="Disordered" evidence="1">
    <location>
        <begin position="48"/>
        <end position="89"/>
    </location>
</feature>
<feature type="compositionally biased region" description="Polar residues" evidence="1">
    <location>
        <begin position="66"/>
        <end position="75"/>
    </location>
</feature>
<dbReference type="EMBL" id="EQ999976">
    <property type="protein sequence ID" value="OAT01023.1"/>
    <property type="molecule type" value="Genomic_DNA"/>
</dbReference>
<dbReference type="RefSeq" id="XP_045280750.1">
    <property type="nucleotide sequence ID" value="XM_045426044.1"/>
</dbReference>
<organism evidence="2 3">
    <name type="scientific">Ajellomyces dermatitidis (strain ER-3 / ATCC MYA-2586)</name>
    <name type="common">Blastomyces dermatitidis</name>
    <dbReference type="NCBI Taxonomy" id="559297"/>
    <lineage>
        <taxon>Eukaryota</taxon>
        <taxon>Fungi</taxon>
        <taxon>Dikarya</taxon>
        <taxon>Ascomycota</taxon>
        <taxon>Pezizomycotina</taxon>
        <taxon>Eurotiomycetes</taxon>
        <taxon>Eurotiomycetidae</taxon>
        <taxon>Onygenales</taxon>
        <taxon>Ajellomycetaceae</taxon>
        <taxon>Blastomyces</taxon>
    </lineage>
</organism>
<dbReference type="GeneID" id="69031748"/>
<protein>
    <submittedName>
        <fullName evidence="2">Uncharacterized protein</fullName>
    </submittedName>
</protein>
<name>A0ABX2VW78_AJEDR</name>
<proteinExistence type="predicted"/>
<reference evidence="3" key="1">
    <citation type="journal article" date="2015" name="PLoS Genet.">
        <title>The dynamic genome and transcriptome of the human fungal pathogen Blastomyces and close relative Emmonsia.</title>
        <authorList>
            <person name="Munoz J.F."/>
            <person name="Gauthier G.M."/>
            <person name="Desjardins C.A."/>
            <person name="Gallo J.E."/>
            <person name="Holder J."/>
            <person name="Sullivan T.D."/>
            <person name="Marty A.J."/>
            <person name="Carmen J.C."/>
            <person name="Chen Z."/>
            <person name="Ding L."/>
            <person name="Gujja S."/>
            <person name="Magrini V."/>
            <person name="Misas E."/>
            <person name="Mitreva M."/>
            <person name="Priest M."/>
            <person name="Saif S."/>
            <person name="Whiston E.A."/>
            <person name="Young S."/>
            <person name="Zeng Q."/>
            <person name="Goldman W.E."/>
            <person name="Mardis E.R."/>
            <person name="Taylor J.W."/>
            <person name="McEwen J.G."/>
            <person name="Clay O.K."/>
            <person name="Klein B.S."/>
            <person name="Cuomo C.A."/>
        </authorList>
    </citation>
    <scope>NUCLEOTIDE SEQUENCE [LARGE SCALE GENOMIC DNA]</scope>
    <source>
        <strain evidence="3">ER-3 / ATCC MYA-2586</strain>
    </source>
</reference>
<evidence type="ECO:0000256" key="1">
    <source>
        <dbReference type="SAM" id="MobiDB-lite"/>
    </source>
</evidence>
<evidence type="ECO:0000313" key="3">
    <source>
        <dbReference type="Proteomes" id="UP000002039"/>
    </source>
</evidence>